<proteinExistence type="predicted"/>
<sequence>MLQSLTGLPRASFEDSRRPMGDSITQQDYASSPLDNAALSGKGSGYNSLEIASTASASAVVSVLIALVILFLFARKLHPSSKITATTNKQEVTMCGGEFC</sequence>
<comment type="caution">
    <text evidence="3">The sequence shown here is derived from an EMBL/GenBank/DDBJ whole genome shotgun (WGS) entry which is preliminary data.</text>
</comment>
<keyword evidence="2" id="KW-0472">Membrane</keyword>
<evidence type="ECO:0000313" key="4">
    <source>
        <dbReference type="Proteomes" id="UP000886595"/>
    </source>
</evidence>
<keyword evidence="4" id="KW-1185">Reference proteome</keyword>
<feature type="region of interest" description="Disordered" evidence="1">
    <location>
        <begin position="1"/>
        <end position="36"/>
    </location>
</feature>
<keyword evidence="2" id="KW-0812">Transmembrane</keyword>
<dbReference type="AlphaFoldDB" id="A0A8X7W5N7"/>
<accession>A0A8X7W5N7</accession>
<dbReference type="Proteomes" id="UP000886595">
    <property type="component" value="Unassembled WGS sequence"/>
</dbReference>
<evidence type="ECO:0000256" key="2">
    <source>
        <dbReference type="SAM" id="Phobius"/>
    </source>
</evidence>
<reference evidence="3 4" key="1">
    <citation type="submission" date="2020-02" db="EMBL/GenBank/DDBJ databases">
        <authorList>
            <person name="Ma Q."/>
            <person name="Huang Y."/>
            <person name="Song X."/>
            <person name="Pei D."/>
        </authorList>
    </citation>
    <scope>NUCLEOTIDE SEQUENCE [LARGE SCALE GENOMIC DNA]</scope>
    <source>
        <strain evidence="3">Sxm20200214</strain>
        <tissue evidence="3">Leaf</tissue>
    </source>
</reference>
<feature type="compositionally biased region" description="Polar residues" evidence="1">
    <location>
        <begin position="23"/>
        <end position="34"/>
    </location>
</feature>
<gene>
    <name evidence="3" type="ORF">Bca52824_016737</name>
</gene>
<evidence type="ECO:0000313" key="3">
    <source>
        <dbReference type="EMBL" id="KAG2323524.1"/>
    </source>
</evidence>
<protein>
    <submittedName>
        <fullName evidence="3">Uncharacterized protein</fullName>
    </submittedName>
</protein>
<evidence type="ECO:0000256" key="1">
    <source>
        <dbReference type="SAM" id="MobiDB-lite"/>
    </source>
</evidence>
<organism evidence="3 4">
    <name type="scientific">Brassica carinata</name>
    <name type="common">Ethiopian mustard</name>
    <name type="synonym">Abyssinian cabbage</name>
    <dbReference type="NCBI Taxonomy" id="52824"/>
    <lineage>
        <taxon>Eukaryota</taxon>
        <taxon>Viridiplantae</taxon>
        <taxon>Streptophyta</taxon>
        <taxon>Embryophyta</taxon>
        <taxon>Tracheophyta</taxon>
        <taxon>Spermatophyta</taxon>
        <taxon>Magnoliopsida</taxon>
        <taxon>eudicotyledons</taxon>
        <taxon>Gunneridae</taxon>
        <taxon>Pentapetalae</taxon>
        <taxon>rosids</taxon>
        <taxon>malvids</taxon>
        <taxon>Brassicales</taxon>
        <taxon>Brassicaceae</taxon>
        <taxon>Brassiceae</taxon>
        <taxon>Brassica</taxon>
    </lineage>
</organism>
<name>A0A8X7W5N7_BRACI</name>
<feature type="transmembrane region" description="Helical" evidence="2">
    <location>
        <begin position="51"/>
        <end position="73"/>
    </location>
</feature>
<dbReference type="EMBL" id="JAAMPC010000003">
    <property type="protein sequence ID" value="KAG2323524.1"/>
    <property type="molecule type" value="Genomic_DNA"/>
</dbReference>
<keyword evidence="2" id="KW-1133">Transmembrane helix</keyword>